<dbReference type="PIRSF" id="PIRSF010376">
    <property type="entry name" value="IspE"/>
    <property type="match status" value="1"/>
</dbReference>
<dbReference type="PANTHER" id="PTHR43527">
    <property type="entry name" value="4-DIPHOSPHOCYTIDYL-2-C-METHYL-D-ERYTHRITOL KINASE, CHLOROPLASTIC"/>
    <property type="match status" value="1"/>
</dbReference>
<dbReference type="EC" id="2.7.1.148" evidence="2 9"/>
<dbReference type="GO" id="GO:0016114">
    <property type="term" value="P:terpenoid biosynthetic process"/>
    <property type="evidence" value="ECO:0007669"/>
    <property type="project" value="UniProtKB-UniRule"/>
</dbReference>
<dbReference type="InterPro" id="IPR013750">
    <property type="entry name" value="GHMP_kinase_C_dom"/>
</dbReference>
<feature type="active site" evidence="9">
    <location>
        <position position="10"/>
    </location>
</feature>
<dbReference type="EMBL" id="AZEU01000023">
    <property type="protein sequence ID" value="KRL53016.1"/>
    <property type="molecule type" value="Genomic_DNA"/>
</dbReference>
<dbReference type="InterPro" id="IPR004424">
    <property type="entry name" value="IspE"/>
</dbReference>
<dbReference type="SUPFAM" id="SSF54211">
    <property type="entry name" value="Ribosomal protein S5 domain 2-like"/>
    <property type="match status" value="1"/>
</dbReference>
<comment type="similarity">
    <text evidence="1 9">Belongs to the GHMP kinase family. IspE subfamily.</text>
</comment>
<dbReference type="Gene3D" id="3.30.70.890">
    <property type="entry name" value="GHMP kinase, C-terminal domain"/>
    <property type="match status" value="1"/>
</dbReference>
<comment type="caution">
    <text evidence="12">The sequence shown here is derived from an EMBL/GenBank/DDBJ whole genome shotgun (WGS) entry which is preliminary data.</text>
</comment>
<evidence type="ECO:0000313" key="13">
    <source>
        <dbReference type="Proteomes" id="UP000051790"/>
    </source>
</evidence>
<organism evidence="12 13">
    <name type="scientific">Lacticaseibacillus manihotivorans DSM 13343 = JCM 12514</name>
    <dbReference type="NCBI Taxonomy" id="1423769"/>
    <lineage>
        <taxon>Bacteria</taxon>
        <taxon>Bacillati</taxon>
        <taxon>Bacillota</taxon>
        <taxon>Bacilli</taxon>
        <taxon>Lactobacillales</taxon>
        <taxon>Lactobacillaceae</taxon>
        <taxon>Lacticaseibacillus</taxon>
    </lineage>
</organism>
<evidence type="ECO:0000256" key="5">
    <source>
        <dbReference type="ARBA" id="ARBA00022741"/>
    </source>
</evidence>
<dbReference type="PATRIC" id="fig|1423769.4.peg.1765"/>
<keyword evidence="4 9" id="KW-0808">Transferase</keyword>
<dbReference type="InterPro" id="IPR036554">
    <property type="entry name" value="GHMP_kinase_C_sf"/>
</dbReference>
<dbReference type="PANTHER" id="PTHR43527:SF2">
    <property type="entry name" value="4-DIPHOSPHOCYTIDYL-2-C-METHYL-D-ERYTHRITOL KINASE, CHLOROPLASTIC"/>
    <property type="match status" value="1"/>
</dbReference>
<dbReference type="InterPro" id="IPR006204">
    <property type="entry name" value="GHMP_kinase_N_dom"/>
</dbReference>
<comment type="function">
    <text evidence="9">Catalyzes the phosphorylation of the position 2 hydroxy group of 4-diphosphocytidyl-2C-methyl-D-erythritol.</text>
</comment>
<evidence type="ECO:0000256" key="1">
    <source>
        <dbReference type="ARBA" id="ARBA00009684"/>
    </source>
</evidence>
<dbReference type="InterPro" id="IPR014721">
    <property type="entry name" value="Ribsml_uS5_D2-typ_fold_subgr"/>
</dbReference>
<evidence type="ECO:0000259" key="11">
    <source>
        <dbReference type="Pfam" id="PF08544"/>
    </source>
</evidence>
<feature type="domain" description="GHMP kinase N-terminal" evidence="10">
    <location>
        <begin position="64"/>
        <end position="141"/>
    </location>
</feature>
<evidence type="ECO:0000259" key="10">
    <source>
        <dbReference type="Pfam" id="PF00288"/>
    </source>
</evidence>
<keyword evidence="13" id="KW-1185">Reference proteome</keyword>
<comment type="catalytic activity">
    <reaction evidence="9">
        <text>4-CDP-2-C-methyl-D-erythritol + ATP = 4-CDP-2-C-methyl-D-erythritol 2-phosphate + ADP + H(+)</text>
        <dbReference type="Rhea" id="RHEA:18437"/>
        <dbReference type="ChEBI" id="CHEBI:15378"/>
        <dbReference type="ChEBI" id="CHEBI:30616"/>
        <dbReference type="ChEBI" id="CHEBI:57823"/>
        <dbReference type="ChEBI" id="CHEBI:57919"/>
        <dbReference type="ChEBI" id="CHEBI:456216"/>
        <dbReference type="EC" id="2.7.1.148"/>
    </reaction>
</comment>
<dbReference type="AlphaFoldDB" id="A0A0R1RHV5"/>
<protein>
    <recommendedName>
        <fullName evidence="3 9">4-diphosphocytidyl-2-C-methyl-D-erythritol kinase</fullName>
        <shortName evidence="9">CMK</shortName>
        <ecNumber evidence="2 9">2.7.1.148</ecNumber>
    </recommendedName>
    <alternativeName>
        <fullName evidence="8 9">4-(cytidine-5'-diphospho)-2-C-methyl-D-erythritol kinase</fullName>
    </alternativeName>
</protein>
<sequence length="282" mass="30780">MELIEKAPAKINLSLDALYRHHDGEHEWRMVMTSVDLADYVHIQPSEAIRVTTDSGFLPEDPRNLAYKAATLLQQVSGVKNGASIHIEKHIPVSAGLGGGSSDAAAVLRGLNKLWQLGYSRAQLAQLGLKVDSDVPYCVYSQTAKVTGRGEIVEPLGALPNFWVVLAKPRASVSTPSILNAVDYSKPLPRPDTDQVLAGIQAHDFAQMTSGMANSLEQLTASRYPEITALRERFVRYGAQIAQMSGSGPTVFALCEKRSRAMRVYNSMKGFCPEVYLVRPLA</sequence>
<evidence type="ECO:0000256" key="3">
    <source>
        <dbReference type="ARBA" id="ARBA00017473"/>
    </source>
</evidence>
<evidence type="ECO:0000256" key="4">
    <source>
        <dbReference type="ARBA" id="ARBA00022679"/>
    </source>
</evidence>
<evidence type="ECO:0000256" key="7">
    <source>
        <dbReference type="ARBA" id="ARBA00022840"/>
    </source>
</evidence>
<feature type="domain" description="GHMP kinase C-terminal" evidence="11">
    <location>
        <begin position="198"/>
        <end position="272"/>
    </location>
</feature>
<dbReference type="Proteomes" id="UP000051790">
    <property type="component" value="Unassembled WGS sequence"/>
</dbReference>
<dbReference type="InterPro" id="IPR020568">
    <property type="entry name" value="Ribosomal_Su5_D2-typ_SF"/>
</dbReference>
<dbReference type="RefSeq" id="WP_056962386.1">
    <property type="nucleotide sequence ID" value="NZ_AZEU01000023.1"/>
</dbReference>
<dbReference type="Pfam" id="PF08544">
    <property type="entry name" value="GHMP_kinases_C"/>
    <property type="match status" value="1"/>
</dbReference>
<dbReference type="Pfam" id="PF00288">
    <property type="entry name" value="GHMP_kinases_N"/>
    <property type="match status" value="1"/>
</dbReference>
<dbReference type="GO" id="GO:0050515">
    <property type="term" value="F:4-(cytidine 5'-diphospho)-2-C-methyl-D-erythritol kinase activity"/>
    <property type="evidence" value="ECO:0007669"/>
    <property type="project" value="UniProtKB-UniRule"/>
</dbReference>
<evidence type="ECO:0000256" key="9">
    <source>
        <dbReference type="HAMAP-Rule" id="MF_00061"/>
    </source>
</evidence>
<evidence type="ECO:0000256" key="8">
    <source>
        <dbReference type="ARBA" id="ARBA00032554"/>
    </source>
</evidence>
<evidence type="ECO:0000313" key="12">
    <source>
        <dbReference type="EMBL" id="KRL53016.1"/>
    </source>
</evidence>
<gene>
    <name evidence="9" type="primary">ispE</name>
    <name evidence="12" type="ORF">FD01_GL001651</name>
</gene>
<dbReference type="HAMAP" id="MF_00061">
    <property type="entry name" value="IspE"/>
    <property type="match status" value="1"/>
</dbReference>
<evidence type="ECO:0000256" key="6">
    <source>
        <dbReference type="ARBA" id="ARBA00022777"/>
    </source>
</evidence>
<dbReference type="SUPFAM" id="SSF55060">
    <property type="entry name" value="GHMP Kinase, C-terminal domain"/>
    <property type="match status" value="1"/>
</dbReference>
<name>A0A0R1RHV5_9LACO</name>
<keyword evidence="5 9" id="KW-0547">Nucleotide-binding</keyword>
<accession>A0A0R1RHV5</accession>
<dbReference type="NCBIfam" id="TIGR00154">
    <property type="entry name" value="ispE"/>
    <property type="match status" value="1"/>
</dbReference>
<keyword evidence="6 9" id="KW-0418">Kinase</keyword>
<dbReference type="UniPathway" id="UPA00056">
    <property type="reaction ID" value="UER00094"/>
</dbReference>
<dbReference type="OrthoDB" id="9809438at2"/>
<comment type="pathway">
    <text evidence="9">Isoprenoid biosynthesis; isopentenyl diphosphate biosynthesis via DXP pathway; isopentenyl diphosphate from 1-deoxy-D-xylulose 5-phosphate: step 3/6.</text>
</comment>
<feature type="active site" evidence="9">
    <location>
        <position position="134"/>
    </location>
</feature>
<dbReference type="GO" id="GO:0005524">
    <property type="term" value="F:ATP binding"/>
    <property type="evidence" value="ECO:0007669"/>
    <property type="project" value="UniProtKB-UniRule"/>
</dbReference>
<keyword evidence="7 9" id="KW-0067">ATP-binding</keyword>
<feature type="binding site" evidence="9">
    <location>
        <begin position="92"/>
        <end position="102"/>
    </location>
    <ligand>
        <name>ATP</name>
        <dbReference type="ChEBI" id="CHEBI:30616"/>
    </ligand>
</feature>
<evidence type="ECO:0000256" key="2">
    <source>
        <dbReference type="ARBA" id="ARBA00012052"/>
    </source>
</evidence>
<dbReference type="GO" id="GO:0019288">
    <property type="term" value="P:isopentenyl diphosphate biosynthetic process, methylerythritol 4-phosphate pathway"/>
    <property type="evidence" value="ECO:0007669"/>
    <property type="project" value="UniProtKB-UniRule"/>
</dbReference>
<reference evidence="12 13" key="1">
    <citation type="journal article" date="2015" name="Genome Announc.">
        <title>Expanding the biotechnology potential of lactobacilli through comparative genomics of 213 strains and associated genera.</title>
        <authorList>
            <person name="Sun Z."/>
            <person name="Harris H.M."/>
            <person name="McCann A."/>
            <person name="Guo C."/>
            <person name="Argimon S."/>
            <person name="Zhang W."/>
            <person name="Yang X."/>
            <person name="Jeffery I.B."/>
            <person name="Cooney J.C."/>
            <person name="Kagawa T.F."/>
            <person name="Liu W."/>
            <person name="Song Y."/>
            <person name="Salvetti E."/>
            <person name="Wrobel A."/>
            <person name="Rasinkangas P."/>
            <person name="Parkhill J."/>
            <person name="Rea M.C."/>
            <person name="O'Sullivan O."/>
            <person name="Ritari J."/>
            <person name="Douillard F.P."/>
            <person name="Paul Ross R."/>
            <person name="Yang R."/>
            <person name="Briner A.E."/>
            <person name="Felis G.E."/>
            <person name="de Vos W.M."/>
            <person name="Barrangou R."/>
            <person name="Klaenhammer T.R."/>
            <person name="Caufield P.W."/>
            <person name="Cui Y."/>
            <person name="Zhang H."/>
            <person name="O'Toole P.W."/>
        </authorList>
    </citation>
    <scope>NUCLEOTIDE SEQUENCE [LARGE SCALE GENOMIC DNA]</scope>
    <source>
        <strain evidence="12 13">DSM 13343</strain>
    </source>
</reference>
<proteinExistence type="inferred from homology"/>
<keyword evidence="9" id="KW-0414">Isoprene biosynthesis</keyword>
<dbReference type="Gene3D" id="3.30.230.10">
    <property type="match status" value="1"/>
</dbReference>